<dbReference type="AlphaFoldDB" id="A0A7Y9RW36"/>
<dbReference type="InterPro" id="IPR029069">
    <property type="entry name" value="HotDog_dom_sf"/>
</dbReference>
<dbReference type="Proteomes" id="UP000544110">
    <property type="component" value="Unassembled WGS sequence"/>
</dbReference>
<protein>
    <submittedName>
        <fullName evidence="3">Acyl dehydratase</fullName>
    </submittedName>
</protein>
<reference evidence="3 4" key="1">
    <citation type="submission" date="2020-07" db="EMBL/GenBank/DDBJ databases">
        <title>Sequencing the genomes of 1000 actinobacteria strains.</title>
        <authorList>
            <person name="Klenk H.-P."/>
        </authorList>
    </citation>
    <scope>NUCLEOTIDE SEQUENCE [LARGE SCALE GENOMIC DNA]</scope>
    <source>
        <strain evidence="3 4">DSM 24552</strain>
    </source>
</reference>
<gene>
    <name evidence="3" type="ORF">BJ989_002031</name>
</gene>
<comment type="caution">
    <text evidence="3">The sequence shown here is derived from an EMBL/GenBank/DDBJ whole genome shotgun (WGS) entry which is preliminary data.</text>
</comment>
<dbReference type="Pfam" id="PF01575">
    <property type="entry name" value="MaoC_dehydratas"/>
    <property type="match status" value="1"/>
</dbReference>
<dbReference type="SUPFAM" id="SSF54637">
    <property type="entry name" value="Thioesterase/thiol ester dehydrase-isomerase"/>
    <property type="match status" value="2"/>
</dbReference>
<sequence length="305" mass="32338">MAGQQPSGRSDAAHPDRTVLLEQPPGSLSTLVRAALPTVPVVGSLPGVRKGSREDFAGLSYARHGVRLERDHVEAYAAVCGFPVKDTVPVTYPHMAAFPLHMAIMTDRAFPYPAIGTVHVENAITAHRAIGVGEVLDVAVQVSPARPHAKGVVLDFRTQASADGELVWESTSTYLRRGKSNPDAPTGLVLEDVPAGSTRWSLPGDLGRRYGAVSGDRNPIHLYPLTAKALGFPRQIAHGMWSKARCIAALENRLPGAVSVEVSFRKPVLLPGTVAFGARPSGEGWAFSLSSRSGSAHLLGRTTPA</sequence>
<keyword evidence="4" id="KW-1185">Reference proteome</keyword>
<dbReference type="Gene3D" id="3.10.129.10">
    <property type="entry name" value="Hotdog Thioesterase"/>
    <property type="match status" value="1"/>
</dbReference>
<dbReference type="EMBL" id="JACCAC010000001">
    <property type="protein sequence ID" value="NYG55727.1"/>
    <property type="molecule type" value="Genomic_DNA"/>
</dbReference>
<evidence type="ECO:0000313" key="3">
    <source>
        <dbReference type="EMBL" id="NYG55727.1"/>
    </source>
</evidence>
<evidence type="ECO:0000256" key="1">
    <source>
        <dbReference type="ARBA" id="ARBA00005254"/>
    </source>
</evidence>
<name>A0A7Y9RW36_9ACTN</name>
<proteinExistence type="inferred from homology"/>
<comment type="similarity">
    <text evidence="1">Belongs to the enoyl-CoA hydratase/isomerase family.</text>
</comment>
<dbReference type="PANTHER" id="PTHR43841:SF1">
    <property type="entry name" value="3-HYDROXYACYL-THIOESTER DEHYDRATASE X"/>
    <property type="match status" value="1"/>
</dbReference>
<dbReference type="RefSeq" id="WP_179518123.1">
    <property type="nucleotide sequence ID" value="NZ_JACCAC010000001.1"/>
</dbReference>
<dbReference type="PANTHER" id="PTHR43841">
    <property type="entry name" value="3-HYDROXYACYL-THIOESTER DEHYDRATASE HTDX-RELATED"/>
    <property type="match status" value="1"/>
</dbReference>
<feature type="domain" description="MaoC-like" evidence="2">
    <location>
        <begin position="208"/>
        <end position="276"/>
    </location>
</feature>
<dbReference type="InterPro" id="IPR002539">
    <property type="entry name" value="MaoC-like_dom"/>
</dbReference>
<accession>A0A7Y9RW36</accession>
<evidence type="ECO:0000313" key="4">
    <source>
        <dbReference type="Proteomes" id="UP000544110"/>
    </source>
</evidence>
<organism evidence="3 4">
    <name type="scientific">Nocardioides perillae</name>
    <dbReference type="NCBI Taxonomy" id="1119534"/>
    <lineage>
        <taxon>Bacteria</taxon>
        <taxon>Bacillati</taxon>
        <taxon>Actinomycetota</taxon>
        <taxon>Actinomycetes</taxon>
        <taxon>Propionibacteriales</taxon>
        <taxon>Nocardioidaceae</taxon>
        <taxon>Nocardioides</taxon>
    </lineage>
</organism>
<evidence type="ECO:0000259" key="2">
    <source>
        <dbReference type="Pfam" id="PF01575"/>
    </source>
</evidence>